<evidence type="ECO:0000313" key="8">
    <source>
        <dbReference type="EMBL" id="QES89326.1"/>
    </source>
</evidence>
<dbReference type="OrthoDB" id="762068at2"/>
<evidence type="ECO:0000256" key="5">
    <source>
        <dbReference type="ARBA" id="ARBA00023136"/>
    </source>
</evidence>
<evidence type="ECO:0000313" key="9">
    <source>
        <dbReference type="Proteomes" id="UP000292424"/>
    </source>
</evidence>
<gene>
    <name evidence="8" type="ORF">E0W69_011850</name>
</gene>
<accession>A0A5P2G0J6</accession>
<feature type="transmembrane region" description="Helical" evidence="6">
    <location>
        <begin position="63"/>
        <end position="85"/>
    </location>
</feature>
<sequence length="164" mass="18954">MEINLTLNEVNYVRASTWKRLFNYIIDLIFFGILYSLVLGIIFRCFPDFGASYSIFEEDRGNVFLLNFFYLLSYATTMGLVEGIFRGRTIGKWFTKTKAFNLDGSEISFGKAMSRAFCRIVPFCVFSAFGHPCNPWQDRWTNTMVADLKASQLDSTPFKNVFED</sequence>
<proteinExistence type="predicted"/>
<protein>
    <submittedName>
        <fullName evidence="8">RDD family protein</fullName>
    </submittedName>
</protein>
<dbReference type="InterPro" id="IPR010432">
    <property type="entry name" value="RDD"/>
</dbReference>
<evidence type="ECO:0000256" key="6">
    <source>
        <dbReference type="SAM" id="Phobius"/>
    </source>
</evidence>
<name>A0A5P2G0J6_9BACT</name>
<dbReference type="Proteomes" id="UP000292424">
    <property type="component" value="Chromosome"/>
</dbReference>
<feature type="transmembrane region" description="Helical" evidence="6">
    <location>
        <begin position="21"/>
        <end position="43"/>
    </location>
</feature>
<comment type="subcellular location">
    <subcellularLocation>
        <location evidence="1">Cell membrane</location>
        <topology evidence="1">Multi-pass membrane protein</topology>
    </subcellularLocation>
</comment>
<evidence type="ECO:0000259" key="7">
    <source>
        <dbReference type="Pfam" id="PF06271"/>
    </source>
</evidence>
<reference evidence="8 9" key="1">
    <citation type="submission" date="2019-09" db="EMBL/GenBank/DDBJ databases">
        <title>Complete genome sequence of Arachidicoccus sp. B3-10 isolated from apple orchard soil.</title>
        <authorList>
            <person name="Kim H.S."/>
            <person name="Han K.-I."/>
            <person name="Suh M.K."/>
            <person name="Lee K.C."/>
            <person name="Eom M.K."/>
            <person name="Kim J.-S."/>
            <person name="Kang S.W."/>
            <person name="Sin Y."/>
            <person name="Lee J.-S."/>
        </authorList>
    </citation>
    <scope>NUCLEOTIDE SEQUENCE [LARGE SCALE GENOMIC DNA]</scope>
    <source>
        <strain evidence="8 9">B3-10</strain>
    </source>
</reference>
<keyword evidence="2" id="KW-1003">Cell membrane</keyword>
<keyword evidence="4 6" id="KW-1133">Transmembrane helix</keyword>
<dbReference type="RefSeq" id="WP_131330271.1">
    <property type="nucleotide sequence ID" value="NZ_CP044016.1"/>
</dbReference>
<dbReference type="AlphaFoldDB" id="A0A5P2G0J6"/>
<dbReference type="PANTHER" id="PTHR36115:SF4">
    <property type="entry name" value="MEMBRANE PROTEIN"/>
    <property type="match status" value="1"/>
</dbReference>
<dbReference type="InterPro" id="IPR051791">
    <property type="entry name" value="Pra-immunoreactive"/>
</dbReference>
<dbReference type="KEGG" id="arac:E0W69_011850"/>
<keyword evidence="9" id="KW-1185">Reference proteome</keyword>
<dbReference type="GO" id="GO:0005886">
    <property type="term" value="C:plasma membrane"/>
    <property type="evidence" value="ECO:0007669"/>
    <property type="project" value="UniProtKB-SubCell"/>
</dbReference>
<keyword evidence="5 6" id="KW-0472">Membrane</keyword>
<dbReference type="PANTHER" id="PTHR36115">
    <property type="entry name" value="PROLINE-RICH ANTIGEN HOMOLOG-RELATED"/>
    <property type="match status" value="1"/>
</dbReference>
<feature type="domain" description="RDD" evidence="7">
    <location>
        <begin position="15"/>
        <end position="129"/>
    </location>
</feature>
<dbReference type="Pfam" id="PF06271">
    <property type="entry name" value="RDD"/>
    <property type="match status" value="1"/>
</dbReference>
<evidence type="ECO:0000256" key="1">
    <source>
        <dbReference type="ARBA" id="ARBA00004651"/>
    </source>
</evidence>
<dbReference type="EMBL" id="CP044016">
    <property type="protein sequence ID" value="QES89326.1"/>
    <property type="molecule type" value="Genomic_DNA"/>
</dbReference>
<keyword evidence="3 6" id="KW-0812">Transmembrane</keyword>
<organism evidence="8 9">
    <name type="scientific">Rhizosphaericola mali</name>
    <dbReference type="NCBI Taxonomy" id="2545455"/>
    <lineage>
        <taxon>Bacteria</taxon>
        <taxon>Pseudomonadati</taxon>
        <taxon>Bacteroidota</taxon>
        <taxon>Chitinophagia</taxon>
        <taxon>Chitinophagales</taxon>
        <taxon>Chitinophagaceae</taxon>
        <taxon>Rhizosphaericola</taxon>
    </lineage>
</organism>
<evidence type="ECO:0000256" key="3">
    <source>
        <dbReference type="ARBA" id="ARBA00022692"/>
    </source>
</evidence>
<evidence type="ECO:0000256" key="4">
    <source>
        <dbReference type="ARBA" id="ARBA00022989"/>
    </source>
</evidence>
<evidence type="ECO:0000256" key="2">
    <source>
        <dbReference type="ARBA" id="ARBA00022475"/>
    </source>
</evidence>